<evidence type="ECO:0000256" key="1">
    <source>
        <dbReference type="SAM" id="MobiDB-lite"/>
    </source>
</evidence>
<dbReference type="GO" id="GO:0015035">
    <property type="term" value="F:protein-disulfide reductase activity"/>
    <property type="evidence" value="ECO:0007669"/>
    <property type="project" value="TreeGrafter"/>
</dbReference>
<name>A0A2P6TWP1_CHLSO</name>
<sequence length="289" mass="31966">MPPRPAAAEAGKPELKRAPGWRRFLAPYYTSTLAVLPIYALARHWFGETGGSAYSRVGSSDELWEKERLIVACLGAMLAARAWKRLSMDHLMGTATTYIKGATGLLLWFIDYRFAIYYALLLVVMYLLFPQPLFMGPTAVRPLTPDAFKSLVEQGPADVDWLVEFYAPWSPACIHLEPVVAELSLKYSCTRLQFGRVDAPRWPQLAEAHKVPVYGAIPALPMFILFEKGKEVGRIPHMYEDGSISTIAVQRQDIISAFGLDGYLAAAADEQRGGRAAAAAKGGSTKKRR</sequence>
<dbReference type="Gene3D" id="3.40.30.10">
    <property type="entry name" value="Glutaredoxin"/>
    <property type="match status" value="1"/>
</dbReference>
<reference evidence="4 5" key="1">
    <citation type="journal article" date="2018" name="Plant J.">
        <title>Genome sequences of Chlorella sorokiniana UTEX 1602 and Micractinium conductrix SAG 241.80: implications to maltose excretion by a green alga.</title>
        <authorList>
            <person name="Arriola M.B."/>
            <person name="Velmurugan N."/>
            <person name="Zhang Y."/>
            <person name="Plunkett M.H."/>
            <person name="Hondzo H."/>
            <person name="Barney B.M."/>
        </authorList>
    </citation>
    <scope>NUCLEOTIDE SEQUENCE [LARGE SCALE GENOMIC DNA]</scope>
    <source>
        <strain evidence="5">UTEX 1602</strain>
    </source>
</reference>
<dbReference type="SUPFAM" id="SSF52833">
    <property type="entry name" value="Thioredoxin-like"/>
    <property type="match status" value="1"/>
</dbReference>
<dbReference type="Proteomes" id="UP000239899">
    <property type="component" value="Unassembled WGS sequence"/>
</dbReference>
<keyword evidence="5" id="KW-1185">Reference proteome</keyword>
<evidence type="ECO:0000313" key="5">
    <source>
        <dbReference type="Proteomes" id="UP000239899"/>
    </source>
</evidence>
<keyword evidence="2" id="KW-0472">Membrane</keyword>
<dbReference type="InterPro" id="IPR036249">
    <property type="entry name" value="Thioredoxin-like_sf"/>
</dbReference>
<organism evidence="4 5">
    <name type="scientific">Chlorella sorokiniana</name>
    <name type="common">Freshwater green alga</name>
    <dbReference type="NCBI Taxonomy" id="3076"/>
    <lineage>
        <taxon>Eukaryota</taxon>
        <taxon>Viridiplantae</taxon>
        <taxon>Chlorophyta</taxon>
        <taxon>core chlorophytes</taxon>
        <taxon>Trebouxiophyceae</taxon>
        <taxon>Chlorellales</taxon>
        <taxon>Chlorellaceae</taxon>
        <taxon>Chlorella clade</taxon>
        <taxon>Chlorella</taxon>
    </lineage>
</organism>
<feature type="domain" description="Thioredoxin" evidence="3">
    <location>
        <begin position="125"/>
        <end position="259"/>
    </location>
</feature>
<feature type="transmembrane region" description="Helical" evidence="2">
    <location>
        <begin position="90"/>
        <end position="110"/>
    </location>
</feature>
<dbReference type="InterPro" id="IPR013766">
    <property type="entry name" value="Thioredoxin_domain"/>
</dbReference>
<dbReference type="EMBL" id="LHPG02000005">
    <property type="protein sequence ID" value="PRW58485.1"/>
    <property type="molecule type" value="Genomic_DNA"/>
</dbReference>
<comment type="caution">
    <text evidence="4">The sequence shown here is derived from an EMBL/GenBank/DDBJ whole genome shotgun (WGS) entry which is preliminary data.</text>
</comment>
<dbReference type="PANTHER" id="PTHR45663:SF11">
    <property type="entry name" value="GEO12009P1"/>
    <property type="match status" value="1"/>
</dbReference>
<dbReference type="PANTHER" id="PTHR45663">
    <property type="entry name" value="GEO12009P1"/>
    <property type="match status" value="1"/>
</dbReference>
<dbReference type="Pfam" id="PF00085">
    <property type="entry name" value="Thioredoxin"/>
    <property type="match status" value="1"/>
</dbReference>
<dbReference type="AlphaFoldDB" id="A0A2P6TWP1"/>
<proteinExistence type="predicted"/>
<keyword evidence="2" id="KW-1133">Transmembrane helix</keyword>
<keyword evidence="2 4" id="KW-0812">Transmembrane</keyword>
<feature type="compositionally biased region" description="Low complexity" evidence="1">
    <location>
        <begin position="274"/>
        <end position="283"/>
    </location>
</feature>
<gene>
    <name evidence="4" type="ORF">C2E21_3228</name>
</gene>
<dbReference type="PROSITE" id="PS51352">
    <property type="entry name" value="THIOREDOXIN_2"/>
    <property type="match status" value="1"/>
</dbReference>
<feature type="transmembrane region" description="Helical" evidence="2">
    <location>
        <begin position="116"/>
        <end position="134"/>
    </location>
</feature>
<evidence type="ECO:0000256" key="2">
    <source>
        <dbReference type="SAM" id="Phobius"/>
    </source>
</evidence>
<feature type="transmembrane region" description="Helical" evidence="2">
    <location>
        <begin position="26"/>
        <end position="46"/>
    </location>
</feature>
<dbReference type="OrthoDB" id="20229at2759"/>
<evidence type="ECO:0000313" key="4">
    <source>
        <dbReference type="EMBL" id="PRW58485.1"/>
    </source>
</evidence>
<feature type="region of interest" description="Disordered" evidence="1">
    <location>
        <begin position="270"/>
        <end position="289"/>
    </location>
</feature>
<protein>
    <submittedName>
        <fullName evidence="4">Thioredoxin-related transmembrane 2</fullName>
    </submittedName>
</protein>
<evidence type="ECO:0000259" key="3">
    <source>
        <dbReference type="PROSITE" id="PS51352"/>
    </source>
</evidence>
<dbReference type="GO" id="GO:0005737">
    <property type="term" value="C:cytoplasm"/>
    <property type="evidence" value="ECO:0007669"/>
    <property type="project" value="TreeGrafter"/>
</dbReference>
<accession>A0A2P6TWP1</accession>